<dbReference type="GO" id="GO:0005524">
    <property type="term" value="F:ATP binding"/>
    <property type="evidence" value="ECO:0007669"/>
    <property type="project" value="UniProtKB-UniRule"/>
</dbReference>
<proteinExistence type="predicted"/>
<keyword evidence="4 9" id="KW-0067">ATP-binding</keyword>
<dbReference type="GO" id="GO:0003677">
    <property type="term" value="F:DNA binding"/>
    <property type="evidence" value="ECO:0007669"/>
    <property type="project" value="InterPro"/>
</dbReference>
<accession>A0A940SK91</accession>
<dbReference type="SUPFAM" id="SSF52540">
    <property type="entry name" value="P-loop containing nucleoside triphosphate hydrolases"/>
    <property type="match status" value="1"/>
</dbReference>
<evidence type="ECO:0000256" key="8">
    <source>
        <dbReference type="ARBA" id="ARBA00048988"/>
    </source>
</evidence>
<comment type="caution">
    <text evidence="11">The sequence shown here is derived from an EMBL/GenBank/DDBJ whole genome shotgun (WGS) entry which is preliminary data.</text>
</comment>
<dbReference type="Pfam" id="PF00580">
    <property type="entry name" value="UvrD-helicase"/>
    <property type="match status" value="1"/>
</dbReference>
<evidence type="ECO:0000256" key="4">
    <source>
        <dbReference type="ARBA" id="ARBA00022840"/>
    </source>
</evidence>
<evidence type="ECO:0000313" key="12">
    <source>
        <dbReference type="Proteomes" id="UP000682134"/>
    </source>
</evidence>
<dbReference type="PANTHER" id="PTHR11070">
    <property type="entry name" value="UVRD / RECB / PCRA DNA HELICASE FAMILY MEMBER"/>
    <property type="match status" value="1"/>
</dbReference>
<evidence type="ECO:0000256" key="5">
    <source>
        <dbReference type="ARBA" id="ARBA00023235"/>
    </source>
</evidence>
<dbReference type="InterPro" id="IPR027785">
    <property type="entry name" value="UvrD-like_helicase_C"/>
</dbReference>
<keyword evidence="5" id="KW-0413">Isomerase</keyword>
<feature type="binding site" evidence="9">
    <location>
        <begin position="205"/>
        <end position="212"/>
    </location>
    <ligand>
        <name>ATP</name>
        <dbReference type="ChEBI" id="CHEBI:30616"/>
    </ligand>
</feature>
<evidence type="ECO:0000259" key="10">
    <source>
        <dbReference type="PROSITE" id="PS51198"/>
    </source>
</evidence>
<dbReference type="GO" id="GO:0043138">
    <property type="term" value="F:3'-5' DNA helicase activity"/>
    <property type="evidence" value="ECO:0007669"/>
    <property type="project" value="UniProtKB-EC"/>
</dbReference>
<keyword evidence="12" id="KW-1185">Reference proteome</keyword>
<evidence type="ECO:0000256" key="1">
    <source>
        <dbReference type="ARBA" id="ARBA00022741"/>
    </source>
</evidence>
<evidence type="ECO:0000256" key="6">
    <source>
        <dbReference type="ARBA" id="ARBA00034617"/>
    </source>
</evidence>
<reference evidence="11" key="1">
    <citation type="submission" date="2021-04" db="EMBL/GenBank/DDBJ databases">
        <title>Genome seq and assembly of Bacillus sp.</title>
        <authorList>
            <person name="Chhetri G."/>
        </authorList>
    </citation>
    <scope>NUCLEOTIDE SEQUENCE</scope>
    <source>
        <strain evidence="11">RG28</strain>
    </source>
</reference>
<dbReference type="Pfam" id="PF13538">
    <property type="entry name" value="UvrD_C_2"/>
    <property type="match status" value="1"/>
</dbReference>
<organism evidence="11 12">
    <name type="scientific">Gottfriedia endophytica</name>
    <dbReference type="NCBI Taxonomy" id="2820819"/>
    <lineage>
        <taxon>Bacteria</taxon>
        <taxon>Bacillati</taxon>
        <taxon>Bacillota</taxon>
        <taxon>Bacilli</taxon>
        <taxon>Bacillales</taxon>
        <taxon>Bacillaceae</taxon>
        <taxon>Gottfriedia</taxon>
    </lineage>
</organism>
<keyword evidence="3 9" id="KW-0347">Helicase</keyword>
<sequence>MDQPAQNLFEEEREYLGETLKEMKKLLAKFESIPEYVGSDFTEQLLEEVRDRNRKSLRVAMKEPYFGRLDFQEEGEGKIVPLYIGKTGVAKEADEQLVVDWRAPVASMFYSFIGGDENAFYDSPEGIIEGTVFLKRNIVVRNETLQRVVDAYVKGSQTDSVTDEFLLYKLEENKDNRLKDIVSTIQSEQNDIIRAPRATPLIIQGVAGSGKTTVALHRLAFLIYQYREQLRADKMIIFAPNRMFLDYISDVLPELGVGDIQQMTFQDWALAILDEKVNVKEMRESLDQWFGTEISESLVQKGEATRWKGSLQFMHFLEKAIKSYEKNAVPTQDFEAFEGAKIDKSTISQWFKVEYQHYPLAKRRERIVNRIKSWIDGELKYIASQSVKKDLKKKATQRLNAYLKNWPKHTAVSFYKELFIKTKQLPEDLLQLIPESVFQVTTTNLKKKLIEQEDLAPLMYIHNYLFGIDSSIKYHHIVIDEAQDYSPFQIALLKEMNPGNSFTILGDLSQSIYTYQGIDEWEDFASIFNQSELKYYELKQSYRSTMEIIHFANEVISQANLTVGLAEPVFRSGEKVKMMEVTNENRIKSIIEAVKQLQMKQMNTIAIVGRTEEECTALHSALLDKGMTVSLIDAKQQKYEGGVSVVPVYLSKGLEFDAVLLIDVNEDKYVNTKRDAKLLYVGCTRSLHELWVFHSQAPSPLIKSIKDSLFVRVE</sequence>
<evidence type="ECO:0000256" key="7">
    <source>
        <dbReference type="ARBA" id="ARBA00034808"/>
    </source>
</evidence>
<name>A0A940SK91_9BACI</name>
<evidence type="ECO:0000256" key="3">
    <source>
        <dbReference type="ARBA" id="ARBA00022806"/>
    </source>
</evidence>
<gene>
    <name evidence="11" type="ORF">J5Y03_16865</name>
</gene>
<protein>
    <recommendedName>
        <fullName evidence="7">DNA 3'-5' helicase</fullName>
        <ecNumber evidence="7">5.6.2.4</ecNumber>
    </recommendedName>
</protein>
<dbReference type="AlphaFoldDB" id="A0A940SK91"/>
<dbReference type="InterPro" id="IPR014017">
    <property type="entry name" value="DNA_helicase_UvrD-like_C"/>
</dbReference>
<dbReference type="GO" id="GO:0016787">
    <property type="term" value="F:hydrolase activity"/>
    <property type="evidence" value="ECO:0007669"/>
    <property type="project" value="UniProtKB-UniRule"/>
</dbReference>
<evidence type="ECO:0000256" key="9">
    <source>
        <dbReference type="PROSITE-ProRule" id="PRU00560"/>
    </source>
</evidence>
<dbReference type="InterPro" id="IPR014016">
    <property type="entry name" value="UvrD-like_ATP-bd"/>
</dbReference>
<comment type="catalytic activity">
    <reaction evidence="8">
        <text>ATP + H2O = ADP + phosphate + H(+)</text>
        <dbReference type="Rhea" id="RHEA:13065"/>
        <dbReference type="ChEBI" id="CHEBI:15377"/>
        <dbReference type="ChEBI" id="CHEBI:15378"/>
        <dbReference type="ChEBI" id="CHEBI:30616"/>
        <dbReference type="ChEBI" id="CHEBI:43474"/>
        <dbReference type="ChEBI" id="CHEBI:456216"/>
        <dbReference type="EC" id="5.6.2.4"/>
    </reaction>
</comment>
<comment type="catalytic activity">
    <reaction evidence="6">
        <text>Couples ATP hydrolysis with the unwinding of duplex DNA by translocating in the 3'-5' direction.</text>
        <dbReference type="EC" id="5.6.2.4"/>
    </reaction>
</comment>
<dbReference type="InterPro" id="IPR027417">
    <property type="entry name" value="P-loop_NTPase"/>
</dbReference>
<evidence type="ECO:0000313" key="11">
    <source>
        <dbReference type="EMBL" id="MBP0726830.1"/>
    </source>
</evidence>
<dbReference type="GO" id="GO:0005829">
    <property type="term" value="C:cytosol"/>
    <property type="evidence" value="ECO:0007669"/>
    <property type="project" value="TreeGrafter"/>
</dbReference>
<keyword evidence="1 9" id="KW-0547">Nucleotide-binding</keyword>
<dbReference type="RefSeq" id="WP_209407171.1">
    <property type="nucleotide sequence ID" value="NZ_JAGIYQ010000015.1"/>
</dbReference>
<feature type="domain" description="UvrD-like helicase ATP-binding" evidence="10">
    <location>
        <begin position="184"/>
        <end position="545"/>
    </location>
</feature>
<dbReference type="GO" id="GO:0000725">
    <property type="term" value="P:recombinational repair"/>
    <property type="evidence" value="ECO:0007669"/>
    <property type="project" value="TreeGrafter"/>
</dbReference>
<dbReference type="InterPro" id="IPR000212">
    <property type="entry name" value="DNA_helicase_UvrD/REP"/>
</dbReference>
<dbReference type="EC" id="5.6.2.4" evidence="7"/>
<dbReference type="Pfam" id="PF13361">
    <property type="entry name" value="UvrD_C"/>
    <property type="match status" value="1"/>
</dbReference>
<dbReference type="PROSITE" id="PS51198">
    <property type="entry name" value="UVRD_HELICASE_ATP_BIND"/>
    <property type="match status" value="1"/>
</dbReference>
<dbReference type="PANTHER" id="PTHR11070:SF17">
    <property type="entry name" value="DNA HELICASE IV"/>
    <property type="match status" value="1"/>
</dbReference>
<dbReference type="EMBL" id="JAGIYQ010000015">
    <property type="protein sequence ID" value="MBP0726830.1"/>
    <property type="molecule type" value="Genomic_DNA"/>
</dbReference>
<dbReference type="Gene3D" id="3.40.50.300">
    <property type="entry name" value="P-loop containing nucleotide triphosphate hydrolases"/>
    <property type="match status" value="2"/>
</dbReference>
<evidence type="ECO:0000256" key="2">
    <source>
        <dbReference type="ARBA" id="ARBA00022801"/>
    </source>
</evidence>
<dbReference type="Proteomes" id="UP000682134">
    <property type="component" value="Unassembled WGS sequence"/>
</dbReference>
<keyword evidence="2 9" id="KW-0378">Hydrolase</keyword>